<dbReference type="PROSITE" id="PS00070">
    <property type="entry name" value="ALDEHYDE_DEHYDR_CYS"/>
    <property type="match status" value="1"/>
</dbReference>
<evidence type="ECO:0000256" key="6">
    <source>
        <dbReference type="PROSITE-ProRule" id="PRU10007"/>
    </source>
</evidence>
<dbReference type="PROSITE" id="PS00687">
    <property type="entry name" value="ALDEHYDE_DEHYDR_GLU"/>
    <property type="match status" value="1"/>
</dbReference>
<name>A0A9E6Y5L2_9ACTN</name>
<feature type="domain" description="Aldehyde dehydrogenase" evidence="8">
    <location>
        <begin position="53"/>
        <end position="508"/>
    </location>
</feature>
<dbReference type="KEGG" id="sbae:DSM104329_05438"/>
<dbReference type="InterPro" id="IPR016163">
    <property type="entry name" value="Ald_DH_C"/>
</dbReference>
<dbReference type="AlphaFoldDB" id="A0A9E6Y5L2"/>
<organism evidence="9 10">
    <name type="scientific">Capillimicrobium parvum</name>
    <dbReference type="NCBI Taxonomy" id="2884022"/>
    <lineage>
        <taxon>Bacteria</taxon>
        <taxon>Bacillati</taxon>
        <taxon>Actinomycetota</taxon>
        <taxon>Thermoleophilia</taxon>
        <taxon>Solirubrobacterales</taxon>
        <taxon>Capillimicrobiaceae</taxon>
        <taxon>Capillimicrobium</taxon>
    </lineage>
</organism>
<feature type="active site" evidence="6">
    <location>
        <position position="284"/>
    </location>
</feature>
<comment type="similarity">
    <text evidence="7">Belongs to the aldehyde dehydrogenase family.</text>
</comment>
<evidence type="ECO:0000256" key="3">
    <source>
        <dbReference type="ARBA" id="ARBA00023002"/>
    </source>
</evidence>
<gene>
    <name evidence="9" type="primary">putC_2</name>
    <name evidence="9" type="ORF">DSM104329_05438</name>
</gene>
<dbReference type="GO" id="GO:0009898">
    <property type="term" value="C:cytoplasmic side of plasma membrane"/>
    <property type="evidence" value="ECO:0007669"/>
    <property type="project" value="TreeGrafter"/>
</dbReference>
<evidence type="ECO:0000256" key="2">
    <source>
        <dbReference type="ARBA" id="ARBA00012884"/>
    </source>
</evidence>
<keyword evidence="3 7" id="KW-0560">Oxidoreductase</keyword>
<dbReference type="InterPro" id="IPR050485">
    <property type="entry name" value="Proline_metab_enzyme"/>
</dbReference>
<dbReference type="SUPFAM" id="SSF53720">
    <property type="entry name" value="ALDH-like"/>
    <property type="match status" value="1"/>
</dbReference>
<reference evidence="9" key="1">
    <citation type="journal article" date="2022" name="Int. J. Syst. Evol. Microbiol.">
        <title>Pseudomonas aegrilactucae sp. nov. and Pseudomonas morbosilactucae sp. nov., pathogens causing bacterial rot of lettuce in Japan.</title>
        <authorList>
            <person name="Sawada H."/>
            <person name="Fujikawa T."/>
            <person name="Satou M."/>
        </authorList>
    </citation>
    <scope>NUCLEOTIDE SEQUENCE</scope>
    <source>
        <strain evidence="9">0166_1</strain>
    </source>
</reference>
<comment type="catalytic activity">
    <reaction evidence="5">
        <text>L-glutamate 5-semialdehyde + NAD(+) + H2O = L-glutamate + NADH + 2 H(+)</text>
        <dbReference type="Rhea" id="RHEA:30235"/>
        <dbReference type="ChEBI" id="CHEBI:15377"/>
        <dbReference type="ChEBI" id="CHEBI:15378"/>
        <dbReference type="ChEBI" id="CHEBI:29985"/>
        <dbReference type="ChEBI" id="CHEBI:57540"/>
        <dbReference type="ChEBI" id="CHEBI:57945"/>
        <dbReference type="ChEBI" id="CHEBI:58066"/>
        <dbReference type="EC" id="1.2.1.88"/>
    </reaction>
</comment>
<evidence type="ECO:0000313" key="9">
    <source>
        <dbReference type="EMBL" id="UGS39006.1"/>
    </source>
</evidence>
<keyword evidence="4" id="KW-0520">NAD</keyword>
<dbReference type="InterPro" id="IPR029510">
    <property type="entry name" value="Ald_DH_CS_GLU"/>
</dbReference>
<dbReference type="InterPro" id="IPR016161">
    <property type="entry name" value="Ald_DH/histidinol_DH"/>
</dbReference>
<sequence length="520" mass="54795">MSSITYATVYTQGLGDDEKSRAYERELTRLREAGSPRACGHHIAGQEIDSGPAFDRADPSDASRVVSRGRLADGELVDRAVAAAREALPDWRRTDYHQRAEILRRTLQAIERRHVELAALLTLETGKTRADAFAEVAECAAIVELYCNQVTAAEGFVVAHRPPSPTSHADVVLLPYGVFGVISPFNFPLAISFGMTAAALIMGNTVVFKPSPLTPACGQAFAQLFDGVGLPTGVLNLVQGGSETGQALAGAAVDGIAFTGSADVGLDFVARFGRPPFVRPVLAEMGGKNPAIVTDAAGDLDTAARAVARSAFGMSGQKCNACSRAIVTDGVYDDFIERLCAITSELVVADPIDASAFTGPVISDSSVARFQESVALARQDGRVLVGGGSAGGPGHFVELTLVDRLPSAHPLTRDELFVPIVSVVRAGDLDEALAEANAIRYGLSAGIFSNDPRERERFLDEIEAGIVFLNNPGGATTGVWPGSQTMSGWKGSGSAGKGGFGPWYLHQFGREQSRTVFDVA</sequence>
<dbReference type="InterPro" id="IPR016162">
    <property type="entry name" value="Ald_DH_N"/>
</dbReference>
<proteinExistence type="inferred from homology"/>
<dbReference type="PANTHER" id="PTHR42862:SF1">
    <property type="entry name" value="DELTA-1-PYRROLINE-5-CARBOXYLATE DEHYDROGENASE 2, ISOFORM A-RELATED"/>
    <property type="match status" value="1"/>
</dbReference>
<dbReference type="EC" id="1.2.1.88" evidence="2"/>
<keyword evidence="10" id="KW-1185">Reference proteome</keyword>
<evidence type="ECO:0000259" key="8">
    <source>
        <dbReference type="Pfam" id="PF00171"/>
    </source>
</evidence>
<dbReference type="GO" id="GO:0003842">
    <property type="term" value="F:L-glutamate gamma-semialdehyde dehydrogenase activity"/>
    <property type="evidence" value="ECO:0007669"/>
    <property type="project" value="UniProtKB-EC"/>
</dbReference>
<evidence type="ECO:0000256" key="1">
    <source>
        <dbReference type="ARBA" id="ARBA00004786"/>
    </source>
</evidence>
<dbReference type="Proteomes" id="UP001162834">
    <property type="component" value="Chromosome"/>
</dbReference>
<dbReference type="InterPro" id="IPR015590">
    <property type="entry name" value="Aldehyde_DH_dom"/>
</dbReference>
<dbReference type="Pfam" id="PF00171">
    <property type="entry name" value="Aldedh"/>
    <property type="match status" value="1"/>
</dbReference>
<comment type="pathway">
    <text evidence="1">Amino-acid degradation; L-proline degradation into L-glutamate; L-glutamate from L-proline: step 2/2.</text>
</comment>
<evidence type="ECO:0000313" key="10">
    <source>
        <dbReference type="Proteomes" id="UP001162834"/>
    </source>
</evidence>
<evidence type="ECO:0000256" key="5">
    <source>
        <dbReference type="ARBA" id="ARBA00048142"/>
    </source>
</evidence>
<dbReference type="Gene3D" id="3.40.309.10">
    <property type="entry name" value="Aldehyde Dehydrogenase, Chain A, domain 2"/>
    <property type="match status" value="1"/>
</dbReference>
<dbReference type="RefSeq" id="WP_259313017.1">
    <property type="nucleotide sequence ID" value="NZ_CP087164.1"/>
</dbReference>
<dbReference type="EMBL" id="CP087164">
    <property type="protein sequence ID" value="UGS39006.1"/>
    <property type="molecule type" value="Genomic_DNA"/>
</dbReference>
<evidence type="ECO:0000256" key="4">
    <source>
        <dbReference type="ARBA" id="ARBA00023027"/>
    </source>
</evidence>
<dbReference type="GO" id="GO:0010133">
    <property type="term" value="P:L-proline catabolic process to L-glutamate"/>
    <property type="evidence" value="ECO:0007669"/>
    <property type="project" value="TreeGrafter"/>
</dbReference>
<accession>A0A9E6Y5L2</accession>
<dbReference type="PANTHER" id="PTHR42862">
    <property type="entry name" value="DELTA-1-PYRROLINE-5-CARBOXYLATE DEHYDROGENASE 1, ISOFORM A-RELATED"/>
    <property type="match status" value="1"/>
</dbReference>
<protein>
    <recommendedName>
        <fullName evidence="2">L-glutamate gamma-semialdehyde dehydrogenase</fullName>
        <ecNumber evidence="2">1.2.1.88</ecNumber>
    </recommendedName>
</protein>
<dbReference type="Gene3D" id="3.40.605.10">
    <property type="entry name" value="Aldehyde Dehydrogenase, Chain A, domain 1"/>
    <property type="match status" value="1"/>
</dbReference>
<dbReference type="InterPro" id="IPR016160">
    <property type="entry name" value="Ald_DH_CS_CYS"/>
</dbReference>
<evidence type="ECO:0000256" key="7">
    <source>
        <dbReference type="RuleBase" id="RU003345"/>
    </source>
</evidence>